<dbReference type="OrthoDB" id="1821427at2"/>
<comment type="caution">
    <text evidence="1">The sequence shown here is derived from an EMBL/GenBank/DDBJ whole genome shotgun (WGS) entry which is preliminary data.</text>
</comment>
<evidence type="ECO:0000313" key="1">
    <source>
        <dbReference type="EMBL" id="TLM87400.1"/>
    </source>
</evidence>
<dbReference type="EMBL" id="VAJM01000022">
    <property type="protein sequence ID" value="TLM87400.1"/>
    <property type="molecule type" value="Genomic_DNA"/>
</dbReference>
<dbReference type="Proteomes" id="UP000305517">
    <property type="component" value="Unassembled WGS sequence"/>
</dbReference>
<proteinExistence type="predicted"/>
<organism evidence="1 2">
    <name type="scientific">Hymenobacter jeollabukensis</name>
    <dbReference type="NCBI Taxonomy" id="2025313"/>
    <lineage>
        <taxon>Bacteria</taxon>
        <taxon>Pseudomonadati</taxon>
        <taxon>Bacteroidota</taxon>
        <taxon>Cytophagia</taxon>
        <taxon>Cytophagales</taxon>
        <taxon>Hymenobacteraceae</taxon>
        <taxon>Hymenobacter</taxon>
    </lineage>
</organism>
<accession>A0A5R8WHK8</accession>
<protein>
    <submittedName>
        <fullName evidence="1">Uncharacterized protein</fullName>
    </submittedName>
</protein>
<evidence type="ECO:0000313" key="2">
    <source>
        <dbReference type="Proteomes" id="UP000305517"/>
    </source>
</evidence>
<dbReference type="AlphaFoldDB" id="A0A5R8WHK8"/>
<dbReference type="RefSeq" id="WP_138082590.1">
    <property type="nucleotide sequence ID" value="NZ_VAJM01000022.1"/>
</dbReference>
<gene>
    <name evidence="1" type="ORF">FDY95_25735</name>
</gene>
<keyword evidence="2" id="KW-1185">Reference proteome</keyword>
<sequence length="143" mass="15995">MGFIYCRCGQKLSNTSFEESAPRTADFVPATQMEAAGALAEQRLLALLAAVRRGESIAQHMSWPDAPSVEVQQALLTWHLFGEPTDNFSREIIQCDACGRLLVQIGQTNHYTTFLPEEPEKARRILSADDWHHPTEPDEPDAE</sequence>
<name>A0A5R8WHK8_9BACT</name>
<reference evidence="1 2" key="1">
    <citation type="submission" date="2019-05" db="EMBL/GenBank/DDBJ databases">
        <title>Hymenobacter edaphi sp. nov., isolated from abandoned arsenic-contaminated farmland soil.</title>
        <authorList>
            <person name="Nie L."/>
        </authorList>
    </citation>
    <scope>NUCLEOTIDE SEQUENCE [LARGE SCALE GENOMIC DNA]</scope>
    <source>
        <strain evidence="1 2">1-3-3-8</strain>
    </source>
</reference>